<dbReference type="PROSITE" id="PS50995">
    <property type="entry name" value="HTH_MARR_2"/>
    <property type="match status" value="1"/>
</dbReference>
<dbReference type="InterPro" id="IPR036388">
    <property type="entry name" value="WH-like_DNA-bd_sf"/>
</dbReference>
<dbReference type="Gene3D" id="1.10.10.10">
    <property type="entry name" value="Winged helix-like DNA-binding domain superfamily/Winged helix DNA-binding domain"/>
    <property type="match status" value="1"/>
</dbReference>
<protein>
    <submittedName>
        <fullName evidence="5">MarR family transcriptional regulator</fullName>
    </submittedName>
</protein>
<evidence type="ECO:0000313" key="5">
    <source>
        <dbReference type="EMBL" id="RDZ10109.1"/>
    </source>
</evidence>
<evidence type="ECO:0000256" key="3">
    <source>
        <dbReference type="ARBA" id="ARBA00023163"/>
    </source>
</evidence>
<keyword evidence="1" id="KW-0805">Transcription regulation</keyword>
<dbReference type="SMART" id="SM00347">
    <property type="entry name" value="HTH_MARR"/>
    <property type="match status" value="1"/>
</dbReference>
<reference evidence="5 6" key="1">
    <citation type="journal article" date="2018" name="Appl. Environ. Microbiol.">
        <title>Antimicrobial susceptibility testing and tentative epidemiological cut-off values of five Bacillus species relevant for use as animal feed additives or for plant protection.</title>
        <authorList>
            <person name="Agerso Y."/>
            <person name="Stuer-Lauridsen B."/>
            <person name="Bjerre K."/>
            <person name="Jensen M.G."/>
            <person name="Johansen E."/>
            <person name="Bennedsen M."/>
            <person name="Brockmann E."/>
            <person name="Nielsen B."/>
        </authorList>
    </citation>
    <scope>NUCLEOTIDE SEQUENCE [LARGE SCALE GENOMIC DNA]</scope>
    <source>
        <strain evidence="5 6">CHCC20162</strain>
    </source>
</reference>
<accession>A0A3D8WWF9</accession>
<evidence type="ECO:0000313" key="6">
    <source>
        <dbReference type="Proteomes" id="UP000256519"/>
    </source>
</evidence>
<dbReference type="AlphaFoldDB" id="A0A3D8WWF9"/>
<evidence type="ECO:0000256" key="1">
    <source>
        <dbReference type="ARBA" id="ARBA00023015"/>
    </source>
</evidence>
<dbReference type="SUPFAM" id="SSF46785">
    <property type="entry name" value="Winged helix' DNA-binding domain"/>
    <property type="match status" value="1"/>
</dbReference>
<organism evidence="5 6">
    <name type="scientific">Priestia megaterium</name>
    <name type="common">Bacillus megaterium</name>
    <dbReference type="NCBI Taxonomy" id="1404"/>
    <lineage>
        <taxon>Bacteria</taxon>
        <taxon>Bacillati</taxon>
        <taxon>Bacillota</taxon>
        <taxon>Bacilli</taxon>
        <taxon>Bacillales</taxon>
        <taxon>Bacillaceae</taxon>
        <taxon>Priestia</taxon>
    </lineage>
</organism>
<dbReference type="GO" id="GO:0003677">
    <property type="term" value="F:DNA binding"/>
    <property type="evidence" value="ECO:0007669"/>
    <property type="project" value="UniProtKB-KW"/>
</dbReference>
<dbReference type="EMBL" id="PQWM01000032">
    <property type="protein sequence ID" value="RDZ10109.1"/>
    <property type="molecule type" value="Genomic_DNA"/>
</dbReference>
<evidence type="ECO:0000259" key="4">
    <source>
        <dbReference type="PROSITE" id="PS50995"/>
    </source>
</evidence>
<dbReference type="PANTHER" id="PTHR42756">
    <property type="entry name" value="TRANSCRIPTIONAL REGULATOR, MARR"/>
    <property type="match status" value="1"/>
</dbReference>
<dbReference type="InterPro" id="IPR036390">
    <property type="entry name" value="WH_DNA-bd_sf"/>
</dbReference>
<sequence length="141" mass="16684">MIYMIEDEIRELLDKISGQMRRNYNQLLQDLNLHAGQDNLLCKLWANDGLTQVQLCEHLKCEPPTVTNMVKALEQKGIVYRQRDETDGRVSRVYLTPEGRDLEGPVNERWRKQQDKLLAGIVPEERLFLRRLMKQMEENLF</sequence>
<feature type="domain" description="HTH marR-type" evidence="4">
    <location>
        <begin position="6"/>
        <end position="138"/>
    </location>
</feature>
<evidence type="ECO:0000256" key="2">
    <source>
        <dbReference type="ARBA" id="ARBA00023125"/>
    </source>
</evidence>
<dbReference type="PRINTS" id="PR00598">
    <property type="entry name" value="HTHMARR"/>
</dbReference>
<keyword evidence="2" id="KW-0238">DNA-binding</keyword>
<comment type="caution">
    <text evidence="5">The sequence shown here is derived from an EMBL/GenBank/DDBJ whole genome shotgun (WGS) entry which is preliminary data.</text>
</comment>
<proteinExistence type="predicted"/>
<dbReference type="GO" id="GO:0003700">
    <property type="term" value="F:DNA-binding transcription factor activity"/>
    <property type="evidence" value="ECO:0007669"/>
    <property type="project" value="InterPro"/>
</dbReference>
<name>A0A3D8WWF9_PRIMG</name>
<dbReference type="Pfam" id="PF01047">
    <property type="entry name" value="MarR"/>
    <property type="match status" value="1"/>
</dbReference>
<dbReference type="PANTHER" id="PTHR42756:SF1">
    <property type="entry name" value="TRANSCRIPTIONAL REPRESSOR OF EMRAB OPERON"/>
    <property type="match status" value="1"/>
</dbReference>
<keyword evidence="3" id="KW-0804">Transcription</keyword>
<dbReference type="InterPro" id="IPR000835">
    <property type="entry name" value="HTH_MarR-typ"/>
</dbReference>
<dbReference type="Proteomes" id="UP000256519">
    <property type="component" value="Unassembled WGS sequence"/>
</dbReference>
<gene>
    <name evidence="5" type="ORF">C3744_23715</name>
</gene>